<keyword evidence="5" id="KW-1185">Reference proteome</keyword>
<dbReference type="PANTHER" id="PTHR43248">
    <property type="entry name" value="2-SUCCINYL-6-HYDROXY-2,4-CYCLOHEXADIENE-1-CARBOXYLATE SYNTHASE"/>
    <property type="match status" value="1"/>
</dbReference>
<dbReference type="GO" id="GO:0006508">
    <property type="term" value="P:proteolysis"/>
    <property type="evidence" value="ECO:0007669"/>
    <property type="project" value="InterPro"/>
</dbReference>
<dbReference type="Proteomes" id="UP000800092">
    <property type="component" value="Unassembled WGS sequence"/>
</dbReference>
<evidence type="ECO:0000256" key="2">
    <source>
        <dbReference type="ARBA" id="ARBA00022801"/>
    </source>
</evidence>
<feature type="domain" description="AB hydrolase-1" evidence="3">
    <location>
        <begin position="71"/>
        <end position="224"/>
    </location>
</feature>
<reference evidence="4" key="1">
    <citation type="journal article" date="2020" name="Stud. Mycol.">
        <title>101 Dothideomycetes genomes: a test case for predicting lifestyles and emergence of pathogens.</title>
        <authorList>
            <person name="Haridas S."/>
            <person name="Albert R."/>
            <person name="Binder M."/>
            <person name="Bloem J."/>
            <person name="Labutti K."/>
            <person name="Salamov A."/>
            <person name="Andreopoulos B."/>
            <person name="Baker S."/>
            <person name="Barry K."/>
            <person name="Bills G."/>
            <person name="Bluhm B."/>
            <person name="Cannon C."/>
            <person name="Castanera R."/>
            <person name="Culley D."/>
            <person name="Daum C."/>
            <person name="Ezra D."/>
            <person name="Gonzalez J."/>
            <person name="Henrissat B."/>
            <person name="Kuo A."/>
            <person name="Liang C."/>
            <person name="Lipzen A."/>
            <person name="Lutzoni F."/>
            <person name="Magnuson J."/>
            <person name="Mondo S."/>
            <person name="Nolan M."/>
            <person name="Ohm R."/>
            <person name="Pangilinan J."/>
            <person name="Park H.-J."/>
            <person name="Ramirez L."/>
            <person name="Alfaro M."/>
            <person name="Sun H."/>
            <person name="Tritt A."/>
            <person name="Yoshinaga Y."/>
            <person name="Zwiers L.-H."/>
            <person name="Turgeon B."/>
            <person name="Goodwin S."/>
            <person name="Spatafora J."/>
            <person name="Crous P."/>
            <person name="Grigoriev I."/>
        </authorList>
    </citation>
    <scope>NUCLEOTIDE SEQUENCE</scope>
    <source>
        <strain evidence="4">Tuck. ex Michener</strain>
    </source>
</reference>
<dbReference type="Pfam" id="PF00561">
    <property type="entry name" value="Abhydrolase_1"/>
    <property type="match status" value="1"/>
</dbReference>
<dbReference type="InterPro" id="IPR051601">
    <property type="entry name" value="Serine_prot/Carboxylest_S33"/>
</dbReference>
<keyword evidence="2" id="KW-0378">Hydrolase</keyword>
<evidence type="ECO:0000256" key="1">
    <source>
        <dbReference type="ARBA" id="ARBA00010088"/>
    </source>
</evidence>
<evidence type="ECO:0000259" key="3">
    <source>
        <dbReference type="Pfam" id="PF00561"/>
    </source>
</evidence>
<dbReference type="PRINTS" id="PR00793">
    <property type="entry name" value="PROAMNOPTASE"/>
</dbReference>
<gene>
    <name evidence="4" type="ORF">EV356DRAFT_496306</name>
</gene>
<evidence type="ECO:0000313" key="5">
    <source>
        <dbReference type="Proteomes" id="UP000800092"/>
    </source>
</evidence>
<organism evidence="4 5">
    <name type="scientific">Viridothelium virens</name>
    <name type="common">Speckled blister lichen</name>
    <name type="synonym">Trypethelium virens</name>
    <dbReference type="NCBI Taxonomy" id="1048519"/>
    <lineage>
        <taxon>Eukaryota</taxon>
        <taxon>Fungi</taxon>
        <taxon>Dikarya</taxon>
        <taxon>Ascomycota</taxon>
        <taxon>Pezizomycotina</taxon>
        <taxon>Dothideomycetes</taxon>
        <taxon>Dothideomycetes incertae sedis</taxon>
        <taxon>Trypetheliales</taxon>
        <taxon>Trypetheliaceae</taxon>
        <taxon>Viridothelium</taxon>
    </lineage>
</organism>
<dbReference type="GO" id="GO:0008233">
    <property type="term" value="F:peptidase activity"/>
    <property type="evidence" value="ECO:0007669"/>
    <property type="project" value="InterPro"/>
</dbReference>
<dbReference type="InterPro" id="IPR002410">
    <property type="entry name" value="Peptidase_S33"/>
</dbReference>
<dbReference type="AlphaFoldDB" id="A0A6A6HI43"/>
<dbReference type="PANTHER" id="PTHR43248:SF2">
    <property type="entry name" value="PROLYL AMINOPEPTIDASE"/>
    <property type="match status" value="1"/>
</dbReference>
<evidence type="ECO:0000313" key="4">
    <source>
        <dbReference type="EMBL" id="KAF2237508.1"/>
    </source>
</evidence>
<dbReference type="SUPFAM" id="SSF53474">
    <property type="entry name" value="alpha/beta-Hydrolases"/>
    <property type="match status" value="1"/>
</dbReference>
<dbReference type="InterPro" id="IPR029058">
    <property type="entry name" value="AB_hydrolase_fold"/>
</dbReference>
<dbReference type="EMBL" id="ML991780">
    <property type="protein sequence ID" value="KAF2237508.1"/>
    <property type="molecule type" value="Genomic_DNA"/>
</dbReference>
<dbReference type="Gene3D" id="3.40.50.1820">
    <property type="entry name" value="alpha/beta hydrolase"/>
    <property type="match status" value="1"/>
</dbReference>
<dbReference type="OrthoDB" id="1898734at2759"/>
<name>A0A6A6HI43_VIRVR</name>
<protein>
    <submittedName>
        <fullName evidence="4">Proline iminopeptidase</fullName>
    </submittedName>
</protein>
<proteinExistence type="inferred from homology"/>
<comment type="similarity">
    <text evidence="1">Belongs to the peptidase S33 family.</text>
</comment>
<accession>A0A6A6HI43</accession>
<sequence>MARTPIPIAKILEQRTHLVPGKLRVTEHFFEVPRDYGKPDAGTLRLFARSAKKAEKPADQEDEDPKKKQLPWMVYLQGGPGFECRPPQNYPWTNYILDKGYQVLLLDQRGTGLSTPISASSLGLRGDDSVQASYLKSFRADNIVRDCEAIRQALTADYPEQKRKWSVMGQSFGGFCITTYLSFSPEGLREAFLFGGLPPVGHGPDEAYTRLYQRVQKRNKAYYEKYPEDVDRVKKILRLLQRFGNNTVRTPGEGSFTARRFQQLGISFGFHSGIDSVHEIVLRASNDLEIFGHLTRPSLSQIEKALSFDDNVIYALLHEPLYCEGIAPRWSAHRMREKFSEFDAENLDREGPVYFTGEMVYPWMFEDFTELRKLAGPAELIAQDSDWPALYNTEQLEKNEVPVYAAVYLNDMYVDFELSQATASMIKGCKTFVTNAVYHDGIRSKMDDVLKHVFTLRDDTID</sequence>
<dbReference type="InterPro" id="IPR000073">
    <property type="entry name" value="AB_hydrolase_1"/>
</dbReference>